<dbReference type="STRING" id="243159.AFE_1759"/>
<dbReference type="AlphaFoldDB" id="B7JBL6"/>
<organism evidence="1 2">
    <name type="scientific">Acidithiobacillus ferrooxidans (strain ATCC 23270 / DSM 14882 / CIP 104768 / NCIMB 8455)</name>
    <name type="common">Ferrobacillus ferrooxidans (strain ATCC 23270)</name>
    <dbReference type="NCBI Taxonomy" id="243159"/>
    <lineage>
        <taxon>Bacteria</taxon>
        <taxon>Pseudomonadati</taxon>
        <taxon>Pseudomonadota</taxon>
        <taxon>Acidithiobacillia</taxon>
        <taxon>Acidithiobacillales</taxon>
        <taxon>Acidithiobacillaceae</taxon>
        <taxon>Acidithiobacillus</taxon>
    </lineage>
</organism>
<gene>
    <name evidence="1" type="ordered locus">AFE_1759</name>
</gene>
<dbReference type="KEGG" id="afr:AFE_1759"/>
<dbReference type="Proteomes" id="UP000001362">
    <property type="component" value="Chromosome"/>
</dbReference>
<evidence type="ECO:0000313" key="1">
    <source>
        <dbReference type="EMBL" id="ACK77861.1"/>
    </source>
</evidence>
<name>B7JBL6_ACIF2</name>
<dbReference type="HOGENOM" id="CLU_3228224_0_0_6"/>
<sequence length="43" mass="4527">MDTAFGGFTPEISQRKIKALMVAPNILFYLVGGAGFEPATPAV</sequence>
<accession>B7JBL6</accession>
<evidence type="ECO:0000313" key="2">
    <source>
        <dbReference type="Proteomes" id="UP000001362"/>
    </source>
</evidence>
<dbReference type="EMBL" id="CP001219">
    <property type="protein sequence ID" value="ACK77861.1"/>
    <property type="molecule type" value="Genomic_DNA"/>
</dbReference>
<reference evidence="1 2" key="1">
    <citation type="journal article" date="2008" name="BMC Genomics">
        <title>Acidithiobacillus ferrooxidans metabolism: from genome sequence to industrial applications.</title>
        <authorList>
            <person name="Valdes J."/>
            <person name="Pedroso I."/>
            <person name="Quatrini R."/>
            <person name="Dodson R.J."/>
            <person name="Tettelin H."/>
            <person name="Blake R.II."/>
            <person name="Eisen J.A."/>
            <person name="Holmes D.S."/>
        </authorList>
    </citation>
    <scope>NUCLEOTIDE SEQUENCE [LARGE SCALE GENOMIC DNA]</scope>
    <source>
        <strain evidence="2">ATCC 23270 / DSM 14882 / CIP 104768 / NCIMB 8455</strain>
    </source>
</reference>
<proteinExistence type="predicted"/>
<keyword evidence="2" id="KW-1185">Reference proteome</keyword>
<dbReference type="PaxDb" id="243159-AFE_1759"/>
<protein>
    <submittedName>
        <fullName evidence="1">Uncharacterized protein</fullName>
    </submittedName>
</protein>